<evidence type="ECO:0000256" key="1">
    <source>
        <dbReference type="SAM" id="SignalP"/>
    </source>
</evidence>
<comment type="caution">
    <text evidence="2">The sequence shown here is derived from an EMBL/GenBank/DDBJ whole genome shotgun (WGS) entry which is preliminary data.</text>
</comment>
<evidence type="ECO:0000313" key="2">
    <source>
        <dbReference type="EMBL" id="NPE14007.1"/>
    </source>
</evidence>
<reference evidence="2 3" key="1">
    <citation type="submission" date="2020-05" db="EMBL/GenBank/DDBJ databases">
        <title>Distinct polysaccharide utilization as determinants for interspecies competition between intestinal Prevotella spp.</title>
        <authorList>
            <person name="Galvez E.J.C."/>
            <person name="Iljazovic A."/>
            <person name="Strowig T."/>
        </authorList>
    </citation>
    <scope>NUCLEOTIDE SEQUENCE [LARGE SCALE GENOMIC DNA]</scope>
    <source>
        <strain evidence="2 3">PROD</strain>
    </source>
</reference>
<organism evidence="2 3">
    <name type="scientific">Xylanibacter rodentium</name>
    <dbReference type="NCBI Taxonomy" id="2736289"/>
    <lineage>
        <taxon>Bacteria</taxon>
        <taxon>Pseudomonadati</taxon>
        <taxon>Bacteroidota</taxon>
        <taxon>Bacteroidia</taxon>
        <taxon>Bacteroidales</taxon>
        <taxon>Prevotellaceae</taxon>
        <taxon>Xylanibacter</taxon>
    </lineage>
</organism>
<evidence type="ECO:0000313" key="3">
    <source>
        <dbReference type="Proteomes" id="UP001193734"/>
    </source>
</evidence>
<dbReference type="GeneID" id="82157443"/>
<proteinExistence type="predicted"/>
<keyword evidence="1" id="KW-0732">Signal</keyword>
<keyword evidence="3" id="KW-1185">Reference proteome</keyword>
<gene>
    <name evidence="2" type="ORF">HPS55_06650</name>
</gene>
<accession>A0ABX2ATD7</accession>
<dbReference type="EMBL" id="JABKKE010000009">
    <property type="protein sequence ID" value="NPE14007.1"/>
    <property type="molecule type" value="Genomic_DNA"/>
</dbReference>
<dbReference type="RefSeq" id="WP_172324811.1">
    <property type="nucleotide sequence ID" value="NZ_CASQWE010000002.1"/>
</dbReference>
<evidence type="ECO:0008006" key="4">
    <source>
        <dbReference type="Google" id="ProtNLM"/>
    </source>
</evidence>
<protein>
    <recommendedName>
        <fullName evidence="4">Major capsid protein</fullName>
    </recommendedName>
</protein>
<dbReference type="Proteomes" id="UP001193734">
    <property type="component" value="Unassembled WGS sequence"/>
</dbReference>
<name>A0ABX2ATD7_9BACT</name>
<feature type="signal peptide" evidence="1">
    <location>
        <begin position="1"/>
        <end position="25"/>
    </location>
</feature>
<sequence>MKAITKIFSCLLMMLVGIGVNSAMGATISCAVGGTPVVGALAANGVALLAGGFMPANALHAGVLTEIWTGEMIKAFRTAPESLGWYDRIRSYDQYVENDVIHFTEIGGDPKVLVNNTTYPLNITSLDDADKPVSLDKFDTEATPVTDDELHAVSYDKMASVQERHREALKEKKREKAIHAIAPDKAEAGKTIVLRTTGEKDAATLRKRMVPADLIALKAAFDNMGTPAKDRILVLCSDHANDLLLVDQKFREQYNINQTEGKIARLYGFDIYEYNGTPFYTSAGNKKAFGTTAAATDRQASVAFYCPGMMKANGSVKMYYSEAEKDPLYHRNLVNFRNWGICLPLKADKTRAAIVSTVETA</sequence>
<dbReference type="PROSITE" id="PS51257">
    <property type="entry name" value="PROKAR_LIPOPROTEIN"/>
    <property type="match status" value="1"/>
</dbReference>
<feature type="chain" id="PRO_5047465642" description="Major capsid protein" evidence="1">
    <location>
        <begin position="26"/>
        <end position="361"/>
    </location>
</feature>
<dbReference type="Pfam" id="PF25209">
    <property type="entry name" value="Phage_capsid_4"/>
    <property type="match status" value="1"/>
</dbReference>